<organism evidence="1 2">
    <name type="scientific">Fusarium oxysporum (strain Fo5176)</name>
    <name type="common">Fusarium vascular wilt</name>
    <dbReference type="NCBI Taxonomy" id="660025"/>
    <lineage>
        <taxon>Eukaryota</taxon>
        <taxon>Fungi</taxon>
        <taxon>Dikarya</taxon>
        <taxon>Ascomycota</taxon>
        <taxon>Pezizomycotina</taxon>
        <taxon>Sordariomycetes</taxon>
        <taxon>Hypocreomycetidae</taxon>
        <taxon>Hypocreales</taxon>
        <taxon>Nectriaceae</taxon>
        <taxon>Fusarium</taxon>
        <taxon>Fusarium oxysporum species complex</taxon>
    </lineage>
</organism>
<evidence type="ECO:0000313" key="1">
    <source>
        <dbReference type="EnsemblFungi" id="FOXG_02526P0"/>
    </source>
</evidence>
<dbReference type="Proteomes" id="UP000002489">
    <property type="component" value="Unassembled WGS sequence"/>
</dbReference>
<dbReference type="EnsemblFungi" id="FOXG_02526T0">
    <property type="protein sequence ID" value="FOXG_02526P0"/>
    <property type="gene ID" value="FOXG_02526"/>
</dbReference>
<sequence length="138" mass="15621">MSLLEVGVILGCRFFHDITNLGILFVTDRVAGAREIYHALRSTGVAAVTSWSASGYLKNVIRPAQKGVRPDNRLKDGGFEKVSISEATVHYGATSMDNLSKLLLDSFETIWKDWSEEDQERFRTPHVVKWRQRHDSTL</sequence>
<protein>
    <submittedName>
        <fullName evidence="1">Uncharacterized protein</fullName>
    </submittedName>
</protein>
<evidence type="ECO:0000313" key="2">
    <source>
        <dbReference type="Proteomes" id="UP000002489"/>
    </source>
</evidence>
<reference evidence="2" key="1">
    <citation type="journal article" date="2012" name="Mol. Plant Microbe Interact.">
        <title>A highly conserved effector in Fusarium oxysporum is required for full virulence on Arabidopsis.</title>
        <authorList>
            <person name="Thatcher L.F."/>
            <person name="Gardiner D.M."/>
            <person name="Kazan K."/>
            <person name="Manners J."/>
        </authorList>
    </citation>
    <scope>NUCLEOTIDE SEQUENCE [LARGE SCALE GENOMIC DNA]</scope>
    <source>
        <strain evidence="2">Fo5176</strain>
    </source>
</reference>
<name>A0A0D2XF37_FUSOF</name>
<reference evidence="1" key="2">
    <citation type="submission" date="2025-08" db="UniProtKB">
        <authorList>
            <consortium name="EnsemblFungi"/>
        </authorList>
    </citation>
    <scope>IDENTIFICATION</scope>
    <source>
        <strain evidence="1">4287 / CBS 123668 / FGSC 9935 / NRRL 34936</strain>
    </source>
</reference>
<accession>A0A0D2XF37</accession>
<dbReference type="VEuPathDB" id="FungiDB:FOXG_02526"/>
<dbReference type="AlphaFoldDB" id="A0A0D2XF37"/>
<gene>
    <name evidence="1" type="primary">28944716</name>
</gene>
<proteinExistence type="predicted"/>